<protein>
    <submittedName>
        <fullName evidence="5">AraC-like DNA-binding protein</fullName>
    </submittedName>
</protein>
<evidence type="ECO:0000256" key="1">
    <source>
        <dbReference type="ARBA" id="ARBA00023015"/>
    </source>
</evidence>
<dbReference type="InterPro" id="IPR009057">
    <property type="entry name" value="Homeodomain-like_sf"/>
</dbReference>
<sequence length="361" mass="39988">MTVLSPARQSGLSGEGAFLRLGTLRPLVAIMDASRLAPARVLHRAGLPEDLFDQPDDSRIPLSDYFRLCEQMALQGEDESCHVSLRPLMAGTSELIQARLHGCRSLSDMLDVVANSYNIIHGRKYNRVARRGGRTVYEIDDTDFPYALDHDEPFVILSLECLLIYVHTLLLSSVPRQEDVRLIRMTTRGAAAAAQSHLGFWQVPVQGGAPLFSLVYSGDLDRIAVTPQASPVINARTIYGGVADMLDRLSPPVRRESWASRVEELIARHYRDQGEVARLLGLSVASLRRALSAEGTSFRELRADILNRHARQALRDGQSIQTVAEMLGFSDGRSFARAFRQWNGMPPGDYARDPGLSENVP</sequence>
<dbReference type="GO" id="GO:0005829">
    <property type="term" value="C:cytosol"/>
    <property type="evidence" value="ECO:0007669"/>
    <property type="project" value="TreeGrafter"/>
</dbReference>
<dbReference type="EMBL" id="JACIDT010000008">
    <property type="protein sequence ID" value="MBB3926726.1"/>
    <property type="molecule type" value="Genomic_DNA"/>
</dbReference>
<dbReference type="SUPFAM" id="SSF46689">
    <property type="entry name" value="Homeodomain-like"/>
    <property type="match status" value="1"/>
</dbReference>
<evidence type="ECO:0000259" key="4">
    <source>
        <dbReference type="PROSITE" id="PS01124"/>
    </source>
</evidence>
<keyword evidence="2 5" id="KW-0238">DNA-binding</keyword>
<dbReference type="Pfam" id="PF12625">
    <property type="entry name" value="Arabinose_bd"/>
    <property type="match status" value="1"/>
</dbReference>
<evidence type="ECO:0000313" key="5">
    <source>
        <dbReference type="EMBL" id="MBB3926726.1"/>
    </source>
</evidence>
<gene>
    <name evidence="5" type="ORF">GGR43_002449</name>
</gene>
<feature type="domain" description="HTH araC/xylS-type" evidence="4">
    <location>
        <begin position="256"/>
        <end position="353"/>
    </location>
</feature>
<dbReference type="GO" id="GO:0000976">
    <property type="term" value="F:transcription cis-regulatory region binding"/>
    <property type="evidence" value="ECO:0007669"/>
    <property type="project" value="TreeGrafter"/>
</dbReference>
<dbReference type="AlphaFoldDB" id="A0A7W6FQ40"/>
<comment type="caution">
    <text evidence="5">The sequence shown here is derived from an EMBL/GenBank/DDBJ whole genome shotgun (WGS) entry which is preliminary data.</text>
</comment>
<accession>A0A7W6FQ40</accession>
<evidence type="ECO:0000313" key="6">
    <source>
        <dbReference type="Proteomes" id="UP000571950"/>
    </source>
</evidence>
<organism evidence="5 6">
    <name type="scientific">Sphingobium jiangsuense</name>
    <dbReference type="NCBI Taxonomy" id="870476"/>
    <lineage>
        <taxon>Bacteria</taxon>
        <taxon>Pseudomonadati</taxon>
        <taxon>Pseudomonadota</taxon>
        <taxon>Alphaproteobacteria</taxon>
        <taxon>Sphingomonadales</taxon>
        <taxon>Sphingomonadaceae</taxon>
        <taxon>Sphingobium</taxon>
    </lineage>
</organism>
<dbReference type="SMART" id="SM00342">
    <property type="entry name" value="HTH_ARAC"/>
    <property type="match status" value="1"/>
</dbReference>
<keyword evidence="3" id="KW-0804">Transcription</keyword>
<dbReference type="InterPro" id="IPR018060">
    <property type="entry name" value="HTH_AraC"/>
</dbReference>
<keyword evidence="6" id="KW-1185">Reference proteome</keyword>
<keyword evidence="1" id="KW-0805">Transcription regulation</keyword>
<dbReference type="PROSITE" id="PS01124">
    <property type="entry name" value="HTH_ARAC_FAMILY_2"/>
    <property type="match status" value="1"/>
</dbReference>
<proteinExistence type="predicted"/>
<evidence type="ECO:0000256" key="2">
    <source>
        <dbReference type="ARBA" id="ARBA00023125"/>
    </source>
</evidence>
<reference evidence="5 6" key="1">
    <citation type="submission" date="2020-08" db="EMBL/GenBank/DDBJ databases">
        <title>Genomic Encyclopedia of Type Strains, Phase IV (KMG-IV): sequencing the most valuable type-strain genomes for metagenomic binning, comparative biology and taxonomic classification.</title>
        <authorList>
            <person name="Goeker M."/>
        </authorList>
    </citation>
    <scope>NUCLEOTIDE SEQUENCE [LARGE SCALE GENOMIC DNA]</scope>
    <source>
        <strain evidence="5 6">DSM 26189</strain>
    </source>
</reference>
<dbReference type="PANTHER" id="PTHR47894">
    <property type="entry name" value="HTH-TYPE TRANSCRIPTIONAL REGULATOR GADX"/>
    <property type="match status" value="1"/>
</dbReference>
<dbReference type="InterPro" id="IPR032687">
    <property type="entry name" value="AraC-type_N"/>
</dbReference>
<evidence type="ECO:0000256" key="3">
    <source>
        <dbReference type="ARBA" id="ARBA00023163"/>
    </source>
</evidence>
<dbReference type="Gene3D" id="1.10.10.60">
    <property type="entry name" value="Homeodomain-like"/>
    <property type="match status" value="1"/>
</dbReference>
<dbReference type="GO" id="GO:0003700">
    <property type="term" value="F:DNA-binding transcription factor activity"/>
    <property type="evidence" value="ECO:0007669"/>
    <property type="project" value="InterPro"/>
</dbReference>
<dbReference type="RefSeq" id="WP_188072238.1">
    <property type="nucleotide sequence ID" value="NZ_BSPS01000105.1"/>
</dbReference>
<dbReference type="Proteomes" id="UP000571950">
    <property type="component" value="Unassembled WGS sequence"/>
</dbReference>
<name>A0A7W6FQ40_9SPHN</name>
<dbReference type="PANTHER" id="PTHR47894:SF1">
    <property type="entry name" value="HTH-TYPE TRANSCRIPTIONAL REGULATOR VQSM"/>
    <property type="match status" value="1"/>
</dbReference>
<dbReference type="Pfam" id="PF12833">
    <property type="entry name" value="HTH_18"/>
    <property type="match status" value="1"/>
</dbReference>